<keyword evidence="1" id="KW-1133">Transmembrane helix</keyword>
<dbReference type="EMBL" id="MK905212">
    <property type="protein sequence ID" value="QFU14540.1"/>
    <property type="molecule type" value="Genomic_DNA"/>
</dbReference>
<reference evidence="2" key="1">
    <citation type="submission" date="2019-05" db="EMBL/GenBank/DDBJ databases">
        <title>The mitochondrial genome of Dermacentor marginatus.</title>
        <authorList>
            <person name="Zhang Y.K."/>
            <person name="Liu J.Ze."/>
        </authorList>
    </citation>
    <scope>NUCLEOTIDE SEQUENCE</scope>
    <source>
        <tissue evidence="2">Whole body</tissue>
    </source>
</reference>
<dbReference type="AlphaFoldDB" id="A0A5P9JSJ5"/>
<organism evidence="2">
    <name type="scientific">Dermacentor marginatus</name>
    <name type="common">Ornate sheep tick</name>
    <name type="synonym">Acarus marginatus</name>
    <dbReference type="NCBI Taxonomy" id="49202"/>
    <lineage>
        <taxon>Eukaryota</taxon>
        <taxon>Metazoa</taxon>
        <taxon>Ecdysozoa</taxon>
        <taxon>Arthropoda</taxon>
        <taxon>Chelicerata</taxon>
        <taxon>Arachnida</taxon>
        <taxon>Acari</taxon>
        <taxon>Parasitiformes</taxon>
        <taxon>Ixodida</taxon>
        <taxon>Ixodoidea</taxon>
        <taxon>Ixodidae</taxon>
        <taxon>Rhipicephalinae</taxon>
        <taxon>Dermacentor</taxon>
    </lineage>
</organism>
<keyword evidence="1" id="KW-0472">Membrane</keyword>
<gene>
    <name evidence="2" type="primary">atp8</name>
</gene>
<proteinExistence type="predicted"/>
<protein>
    <submittedName>
        <fullName evidence="2">ATP synthase subunit 8</fullName>
    </submittedName>
</protein>
<evidence type="ECO:0000313" key="2">
    <source>
        <dbReference type="EMBL" id="QFU14540.1"/>
    </source>
</evidence>
<evidence type="ECO:0000256" key="1">
    <source>
        <dbReference type="SAM" id="Phobius"/>
    </source>
</evidence>
<geneLocation type="mitochondrion" evidence="2"/>
<sequence length="52" mass="6425">MPQIFPMNWILLSTNLMLSIACLMLFLYFISFNWNKKFSNKLKEKINFNYQW</sequence>
<keyword evidence="2" id="KW-0496">Mitochondrion</keyword>
<keyword evidence="1" id="KW-0812">Transmembrane</keyword>
<feature type="transmembrane region" description="Helical" evidence="1">
    <location>
        <begin position="16"/>
        <end position="35"/>
    </location>
</feature>
<name>A0A5P9JSJ5_DERMR</name>
<accession>A0A5P9JSJ5</accession>